<reference evidence="4 5" key="1">
    <citation type="submission" date="2018-02" db="EMBL/GenBank/DDBJ databases">
        <title>Comparative analysis of genomes of three Brevibacillus laterosporus strains producers of potent antimicrobials isolated from silage.</title>
        <authorList>
            <person name="Kojic M."/>
            <person name="Miljkovic M."/>
            <person name="Studholme D."/>
            <person name="Filipic B."/>
        </authorList>
    </citation>
    <scope>NUCLEOTIDE SEQUENCE [LARGE SCALE GENOMIC DNA]</scope>
    <source>
        <strain evidence="4 5">BGSP11</strain>
    </source>
</reference>
<evidence type="ECO:0000259" key="2">
    <source>
        <dbReference type="Pfam" id="PF08721"/>
    </source>
</evidence>
<evidence type="ECO:0000256" key="1">
    <source>
        <dbReference type="SAM" id="MobiDB-lite"/>
    </source>
</evidence>
<dbReference type="InterPro" id="IPR011856">
    <property type="entry name" value="tRNA_endonuc-like_dom_sf"/>
</dbReference>
<proteinExistence type="predicted"/>
<dbReference type="Gene3D" id="1.10.10.10">
    <property type="entry name" value="Winged helix-like DNA-binding domain superfamily/Winged helix DNA-binding domain"/>
    <property type="match status" value="1"/>
</dbReference>
<dbReference type="RefSeq" id="WP_104032493.1">
    <property type="nucleotide sequence ID" value="NZ_JARMDU010000022.1"/>
</dbReference>
<feature type="compositionally biased region" description="Basic and acidic residues" evidence="1">
    <location>
        <begin position="8"/>
        <end position="19"/>
    </location>
</feature>
<dbReference type="InterPro" id="IPR014833">
    <property type="entry name" value="TnsA_N"/>
</dbReference>
<keyword evidence="4" id="KW-0540">Nuclease</keyword>
<evidence type="ECO:0000313" key="5">
    <source>
        <dbReference type="Proteomes" id="UP000239759"/>
    </source>
</evidence>
<dbReference type="AlphaFoldDB" id="A0AAP8QBB8"/>
<dbReference type="SUPFAM" id="SSF52980">
    <property type="entry name" value="Restriction endonuclease-like"/>
    <property type="match status" value="1"/>
</dbReference>
<feature type="domain" description="TnsA endonuclease N-terminal" evidence="3">
    <location>
        <begin position="71"/>
        <end position="165"/>
    </location>
</feature>
<dbReference type="GO" id="GO:0004519">
    <property type="term" value="F:endonuclease activity"/>
    <property type="evidence" value="ECO:0007669"/>
    <property type="project" value="UniProtKB-KW"/>
</dbReference>
<accession>A0AAP8QBB8</accession>
<evidence type="ECO:0000259" key="3">
    <source>
        <dbReference type="Pfam" id="PF08722"/>
    </source>
</evidence>
<name>A0AAP8QBB8_BRELA</name>
<dbReference type="InterPro" id="IPR011335">
    <property type="entry name" value="Restrct_endonuc-II-like"/>
</dbReference>
<dbReference type="Pfam" id="PF08722">
    <property type="entry name" value="Tn7_TnsA-like_N"/>
    <property type="match status" value="1"/>
</dbReference>
<keyword evidence="4" id="KW-0255">Endonuclease</keyword>
<dbReference type="InterPro" id="IPR036388">
    <property type="entry name" value="WH-like_DNA-bd_sf"/>
</dbReference>
<dbReference type="CDD" id="cd22362">
    <property type="entry name" value="TnsA_endonuclease-like"/>
    <property type="match status" value="1"/>
</dbReference>
<dbReference type="EMBL" id="PRKQ01000019">
    <property type="protein sequence ID" value="PPA93925.1"/>
    <property type="molecule type" value="Genomic_DNA"/>
</dbReference>
<gene>
    <name evidence="4" type="ORF">C4A77_15815</name>
</gene>
<feature type="domain" description="TnsA endonuclease C-terminal" evidence="2">
    <location>
        <begin position="167"/>
        <end position="252"/>
    </location>
</feature>
<dbReference type="Pfam" id="PF08721">
    <property type="entry name" value="Tn7_Tnp_TnsA_C"/>
    <property type="match status" value="1"/>
</dbReference>
<dbReference type="InterPro" id="IPR014832">
    <property type="entry name" value="TnsA_C"/>
</dbReference>
<evidence type="ECO:0000313" key="4">
    <source>
        <dbReference type="EMBL" id="PPA93925.1"/>
    </source>
</evidence>
<organism evidence="4 5">
    <name type="scientific">Brevibacillus laterosporus</name>
    <name type="common">Bacillus laterosporus</name>
    <dbReference type="NCBI Taxonomy" id="1465"/>
    <lineage>
        <taxon>Bacteria</taxon>
        <taxon>Bacillati</taxon>
        <taxon>Bacillota</taxon>
        <taxon>Bacilli</taxon>
        <taxon>Bacillales</taxon>
        <taxon>Paenibacillaceae</taxon>
        <taxon>Brevibacillus</taxon>
    </lineage>
</organism>
<sequence length="278" mass="32418">MAKRKRTESKEKKIKDGRGQGHGIDYKPWLKIQDVSSLGRSTRLKGIKVPRQYEFLSDLERNYFYILEFSDYVVDIREQYSLQEVDTVLIAEELGLAHPKHPKTHEPIIMTTDFVVTTEKNGQICHVARTLKYQDDLADKRVLEKFEIERAYWERQGVDWGIVTENEIPKILAKNIGSIHSYYDLSDIEGFHDLEESEITDMCIHMTNLLLRETLSLKEVFHQVEEDFGLGIGMGFSLYRHLLIRKSIQVDLTESINIRKIVPILAVVRDYSNKEDVM</sequence>
<protein>
    <submittedName>
        <fullName evidence="4">Heteromeric transposase endonuclease subunit TnsA</fullName>
    </submittedName>
</protein>
<dbReference type="Gene3D" id="3.40.1350.10">
    <property type="match status" value="1"/>
</dbReference>
<dbReference type="GO" id="GO:0003676">
    <property type="term" value="F:nucleic acid binding"/>
    <property type="evidence" value="ECO:0007669"/>
    <property type="project" value="InterPro"/>
</dbReference>
<keyword evidence="4" id="KW-0378">Hydrolase</keyword>
<feature type="region of interest" description="Disordered" evidence="1">
    <location>
        <begin position="1"/>
        <end position="20"/>
    </location>
</feature>
<dbReference type="Proteomes" id="UP000239759">
    <property type="component" value="Unassembled WGS sequence"/>
</dbReference>
<comment type="caution">
    <text evidence="4">The sequence shown here is derived from an EMBL/GenBank/DDBJ whole genome shotgun (WGS) entry which is preliminary data.</text>
</comment>